<protein>
    <submittedName>
        <fullName evidence="1">11195_t:CDS:1</fullName>
    </submittedName>
</protein>
<dbReference type="EMBL" id="CAJVPY010003001">
    <property type="protein sequence ID" value="CAG8578242.1"/>
    <property type="molecule type" value="Genomic_DNA"/>
</dbReference>
<dbReference type="Proteomes" id="UP000789405">
    <property type="component" value="Unassembled WGS sequence"/>
</dbReference>
<evidence type="ECO:0000313" key="2">
    <source>
        <dbReference type="Proteomes" id="UP000789405"/>
    </source>
</evidence>
<keyword evidence="2" id="KW-1185">Reference proteome</keyword>
<proteinExistence type="predicted"/>
<dbReference type="OrthoDB" id="2448291at2759"/>
<accession>A0A9N9BVQ3</accession>
<evidence type="ECO:0000313" key="1">
    <source>
        <dbReference type="EMBL" id="CAG8578242.1"/>
    </source>
</evidence>
<organism evidence="1 2">
    <name type="scientific">Dentiscutata erythropus</name>
    <dbReference type="NCBI Taxonomy" id="1348616"/>
    <lineage>
        <taxon>Eukaryota</taxon>
        <taxon>Fungi</taxon>
        <taxon>Fungi incertae sedis</taxon>
        <taxon>Mucoromycota</taxon>
        <taxon>Glomeromycotina</taxon>
        <taxon>Glomeromycetes</taxon>
        <taxon>Diversisporales</taxon>
        <taxon>Gigasporaceae</taxon>
        <taxon>Dentiscutata</taxon>
    </lineage>
</organism>
<sequence>CKTYKDKLEFADSDDIQKPHNYYIYDLFELYTTIEDDKENNQLGIQFSYTIDISLYNESSKKIADNLINIVSDIDKYN</sequence>
<reference evidence="1" key="1">
    <citation type="submission" date="2021-06" db="EMBL/GenBank/DDBJ databases">
        <authorList>
            <person name="Kallberg Y."/>
            <person name="Tangrot J."/>
            <person name="Rosling A."/>
        </authorList>
    </citation>
    <scope>NUCLEOTIDE SEQUENCE</scope>
    <source>
        <strain evidence="1">MA453B</strain>
    </source>
</reference>
<dbReference type="AlphaFoldDB" id="A0A9N9BVQ3"/>
<feature type="non-terminal residue" evidence="1">
    <location>
        <position position="1"/>
    </location>
</feature>
<gene>
    <name evidence="1" type="ORF">DERYTH_LOCUS6552</name>
</gene>
<comment type="caution">
    <text evidence="1">The sequence shown here is derived from an EMBL/GenBank/DDBJ whole genome shotgun (WGS) entry which is preliminary data.</text>
</comment>
<name>A0A9N9BVQ3_9GLOM</name>